<evidence type="ECO:0000313" key="14">
    <source>
        <dbReference type="Proteomes" id="UP001163046"/>
    </source>
</evidence>
<keyword evidence="14" id="KW-1185">Reference proteome</keyword>
<evidence type="ECO:0000256" key="1">
    <source>
        <dbReference type="ARBA" id="ARBA00004323"/>
    </source>
</evidence>
<proteinExistence type="inferred from homology"/>
<comment type="similarity">
    <text evidence="2 11">Belongs to the glycosyltransferase 31 family.</text>
</comment>
<dbReference type="GO" id="GO:0006493">
    <property type="term" value="P:protein O-linked glycosylation"/>
    <property type="evidence" value="ECO:0007669"/>
    <property type="project" value="TreeGrafter"/>
</dbReference>
<protein>
    <recommendedName>
        <fullName evidence="11">Hexosyltransferase</fullName>
        <ecNumber evidence="11">2.4.1.-</ecNumber>
    </recommendedName>
</protein>
<accession>A0A9X0D6Z2</accession>
<dbReference type="AlphaFoldDB" id="A0A9X0D6Z2"/>
<keyword evidence="7" id="KW-1133">Transmembrane helix</keyword>
<comment type="subcellular location">
    <subcellularLocation>
        <location evidence="1 11">Golgi apparatus membrane</location>
        <topology evidence="1 11">Single-pass type II membrane protein</topology>
    </subcellularLocation>
</comment>
<keyword evidence="9" id="KW-0472">Membrane</keyword>
<dbReference type="Gene3D" id="3.90.550.50">
    <property type="match status" value="1"/>
</dbReference>
<evidence type="ECO:0000256" key="11">
    <source>
        <dbReference type="RuleBase" id="RU363063"/>
    </source>
</evidence>
<gene>
    <name evidence="13" type="ORF">OS493_004179</name>
</gene>
<dbReference type="PANTHER" id="PTHR11214">
    <property type="entry name" value="BETA-1,3-N-ACETYLGLUCOSAMINYLTRANSFERASE"/>
    <property type="match status" value="1"/>
</dbReference>
<evidence type="ECO:0000256" key="5">
    <source>
        <dbReference type="ARBA" id="ARBA00022692"/>
    </source>
</evidence>
<dbReference type="GO" id="GO:0000139">
    <property type="term" value="C:Golgi membrane"/>
    <property type="evidence" value="ECO:0007669"/>
    <property type="project" value="UniProtKB-SubCell"/>
</dbReference>
<keyword evidence="10" id="KW-0325">Glycoprotein</keyword>
<dbReference type="EC" id="2.4.1.-" evidence="11"/>
<dbReference type="Proteomes" id="UP001163046">
    <property type="component" value="Unassembled WGS sequence"/>
</dbReference>
<reference evidence="13" key="1">
    <citation type="submission" date="2023-01" db="EMBL/GenBank/DDBJ databases">
        <title>Genome assembly of the deep-sea coral Lophelia pertusa.</title>
        <authorList>
            <person name="Herrera S."/>
            <person name="Cordes E."/>
        </authorList>
    </citation>
    <scope>NUCLEOTIDE SEQUENCE</scope>
    <source>
        <strain evidence="13">USNM1676648</strain>
        <tissue evidence="13">Polyp</tissue>
    </source>
</reference>
<organism evidence="13 14">
    <name type="scientific">Desmophyllum pertusum</name>
    <dbReference type="NCBI Taxonomy" id="174260"/>
    <lineage>
        <taxon>Eukaryota</taxon>
        <taxon>Metazoa</taxon>
        <taxon>Cnidaria</taxon>
        <taxon>Anthozoa</taxon>
        <taxon>Hexacorallia</taxon>
        <taxon>Scleractinia</taxon>
        <taxon>Caryophylliina</taxon>
        <taxon>Caryophylliidae</taxon>
        <taxon>Desmophyllum</taxon>
    </lineage>
</organism>
<keyword evidence="8 11" id="KW-0333">Golgi apparatus</keyword>
<evidence type="ECO:0000256" key="12">
    <source>
        <dbReference type="SAM" id="MobiDB-lite"/>
    </source>
</evidence>
<keyword evidence="5" id="KW-0812">Transmembrane</keyword>
<dbReference type="FunFam" id="3.90.550.50:FF:000001">
    <property type="entry name" value="Hexosyltransferase"/>
    <property type="match status" value="1"/>
</dbReference>
<dbReference type="Pfam" id="PF01762">
    <property type="entry name" value="Galactosyl_T"/>
    <property type="match status" value="1"/>
</dbReference>
<evidence type="ECO:0000256" key="4">
    <source>
        <dbReference type="ARBA" id="ARBA00022679"/>
    </source>
</evidence>
<feature type="compositionally biased region" description="Basic and acidic residues" evidence="12">
    <location>
        <begin position="10"/>
        <end position="20"/>
    </location>
</feature>
<name>A0A9X0D6Z2_9CNID</name>
<keyword evidence="6" id="KW-0735">Signal-anchor</keyword>
<evidence type="ECO:0000256" key="8">
    <source>
        <dbReference type="ARBA" id="ARBA00023034"/>
    </source>
</evidence>
<dbReference type="InterPro" id="IPR002659">
    <property type="entry name" value="Glyco_trans_31"/>
</dbReference>
<evidence type="ECO:0000256" key="2">
    <source>
        <dbReference type="ARBA" id="ARBA00008661"/>
    </source>
</evidence>
<evidence type="ECO:0000256" key="3">
    <source>
        <dbReference type="ARBA" id="ARBA00022676"/>
    </source>
</evidence>
<keyword evidence="4" id="KW-0808">Transferase</keyword>
<feature type="region of interest" description="Disordered" evidence="12">
    <location>
        <begin position="1"/>
        <end position="24"/>
    </location>
</feature>
<dbReference type="EMBL" id="MU825874">
    <property type="protein sequence ID" value="KAJ7387209.1"/>
    <property type="molecule type" value="Genomic_DNA"/>
</dbReference>
<dbReference type="GO" id="GO:0016758">
    <property type="term" value="F:hexosyltransferase activity"/>
    <property type="evidence" value="ECO:0007669"/>
    <property type="project" value="InterPro"/>
</dbReference>
<dbReference type="PANTHER" id="PTHR11214:SF3">
    <property type="entry name" value="BETA-1,3-GALACTOSYLTRANSFERASE 6"/>
    <property type="match status" value="1"/>
</dbReference>
<evidence type="ECO:0000313" key="13">
    <source>
        <dbReference type="EMBL" id="KAJ7387209.1"/>
    </source>
</evidence>
<evidence type="ECO:0000256" key="10">
    <source>
        <dbReference type="ARBA" id="ARBA00023180"/>
    </source>
</evidence>
<evidence type="ECO:0000256" key="6">
    <source>
        <dbReference type="ARBA" id="ARBA00022968"/>
    </source>
</evidence>
<evidence type="ECO:0000256" key="9">
    <source>
        <dbReference type="ARBA" id="ARBA00023136"/>
    </source>
</evidence>
<dbReference type="OrthoDB" id="10071348at2759"/>
<comment type="caution">
    <text evidence="13">The sequence shown here is derived from an EMBL/GenBank/DDBJ whole genome shotgun (WGS) entry which is preliminary data.</text>
</comment>
<keyword evidence="3 11" id="KW-0328">Glycosyltransferase</keyword>
<evidence type="ECO:0000256" key="7">
    <source>
        <dbReference type="ARBA" id="ARBA00022989"/>
    </source>
</evidence>
<sequence>MSRNTSFHCWSKDETLRDNPNKGSKLSRINLQQALAKSRSLVCVGTQLPSLLSPYKRRDTVFKGPVAPCKGNTVEVLWSSITSSSDSTQFARTALEIELELAKTVGLPYLNQESQREPFKHRTALRTTTACRQYYFLLILVSSSPANFKRRNDIRKTWADDTARLRPRWKTAFLVAQTQIIQDSGLLIKENEDHSDLIRADYYDSYWNQTLKILMGFEWAVRYCSFSFLLKADDDVFVNVPKLIPFLNAPTTQTEKLYTGRLHKKPDVQRNGKWKVSNEEYSEKNYPSHCSGFAFVLSYDVVALFVEVFEMIPYFRIDDVYVGLLADKTGIIPVHNEGFEVSRENLCIPFDNTLVRHGMVDECLAEIYNRTKESK</sequence>